<keyword evidence="3" id="KW-1185">Reference proteome</keyword>
<dbReference type="Proteomes" id="UP000095751">
    <property type="component" value="Unassembled WGS sequence"/>
</dbReference>
<dbReference type="EMBL" id="KV784390">
    <property type="protein sequence ID" value="OEU07103.1"/>
    <property type="molecule type" value="Genomic_DNA"/>
</dbReference>
<name>A0A1E7ENF3_9STRA</name>
<gene>
    <name evidence="2" type="ORF">FRACYDRAFT_251837</name>
</gene>
<feature type="compositionally biased region" description="Acidic residues" evidence="1">
    <location>
        <begin position="185"/>
        <end position="203"/>
    </location>
</feature>
<dbReference type="InParanoid" id="A0A1E7ENF3"/>
<dbReference type="KEGG" id="fcy:FRACYDRAFT_251837"/>
<feature type="region of interest" description="Disordered" evidence="1">
    <location>
        <begin position="181"/>
        <end position="203"/>
    </location>
</feature>
<evidence type="ECO:0000313" key="2">
    <source>
        <dbReference type="EMBL" id="OEU07103.1"/>
    </source>
</evidence>
<dbReference type="AlphaFoldDB" id="A0A1E7ENF3"/>
<proteinExistence type="predicted"/>
<accession>A0A1E7ENF3</accession>
<protein>
    <submittedName>
        <fullName evidence="2">Uncharacterized protein</fullName>
    </submittedName>
</protein>
<feature type="compositionally biased region" description="Polar residues" evidence="1">
    <location>
        <begin position="87"/>
        <end position="97"/>
    </location>
</feature>
<evidence type="ECO:0000256" key="1">
    <source>
        <dbReference type="SAM" id="MobiDB-lite"/>
    </source>
</evidence>
<evidence type="ECO:0000313" key="3">
    <source>
        <dbReference type="Proteomes" id="UP000095751"/>
    </source>
</evidence>
<organism evidence="2 3">
    <name type="scientific">Fragilariopsis cylindrus CCMP1102</name>
    <dbReference type="NCBI Taxonomy" id="635003"/>
    <lineage>
        <taxon>Eukaryota</taxon>
        <taxon>Sar</taxon>
        <taxon>Stramenopiles</taxon>
        <taxon>Ochrophyta</taxon>
        <taxon>Bacillariophyta</taxon>
        <taxon>Bacillariophyceae</taxon>
        <taxon>Bacillariophycidae</taxon>
        <taxon>Bacillariales</taxon>
        <taxon>Bacillariaceae</taxon>
        <taxon>Fragilariopsis</taxon>
    </lineage>
</organism>
<feature type="region of interest" description="Disordered" evidence="1">
    <location>
        <begin position="63"/>
        <end position="108"/>
    </location>
</feature>
<reference evidence="2 3" key="1">
    <citation type="submission" date="2016-09" db="EMBL/GenBank/DDBJ databases">
        <title>Extensive genetic diversity and differential bi-allelic expression allows diatom success in the polar Southern Ocean.</title>
        <authorList>
            <consortium name="DOE Joint Genome Institute"/>
            <person name="Mock T."/>
            <person name="Otillar R.P."/>
            <person name="Strauss J."/>
            <person name="Dupont C."/>
            <person name="Frickenhaus S."/>
            <person name="Maumus F."/>
            <person name="Mcmullan M."/>
            <person name="Sanges R."/>
            <person name="Schmutz J."/>
            <person name="Toseland A."/>
            <person name="Valas R."/>
            <person name="Veluchamy A."/>
            <person name="Ward B.J."/>
            <person name="Allen A."/>
            <person name="Barry K."/>
            <person name="Falciatore A."/>
            <person name="Ferrante M."/>
            <person name="Fortunato A.E."/>
            <person name="Gloeckner G."/>
            <person name="Gruber A."/>
            <person name="Hipkin R."/>
            <person name="Janech M."/>
            <person name="Kroth P."/>
            <person name="Leese F."/>
            <person name="Lindquist E."/>
            <person name="Lyon B.R."/>
            <person name="Martin J."/>
            <person name="Mayer C."/>
            <person name="Parker M."/>
            <person name="Quesneville H."/>
            <person name="Raymond J."/>
            <person name="Uhlig C."/>
            <person name="Valentin K.U."/>
            <person name="Worden A.Z."/>
            <person name="Armbrust E.V."/>
            <person name="Bowler C."/>
            <person name="Green B."/>
            <person name="Moulton V."/>
            <person name="Van Oosterhout C."/>
            <person name="Grigoriev I."/>
        </authorList>
    </citation>
    <scope>NUCLEOTIDE SEQUENCE [LARGE SCALE GENOMIC DNA]</scope>
    <source>
        <strain evidence="2 3">CCMP1102</strain>
    </source>
</reference>
<sequence>MPGSHHQQHSPYSSYHYRPRLENRSLSIGLPSQYPGHDSSSSLESCVLEELLDFDEFFGPSFSSESLNTEEECLPSGTSLTEEDGDSSMTWGSSLQSPKDLLRDSSSSFRISPPRRNQVVAEFSSSRKCIPSLPMLDGPPRRSIHHRRSRGMGNTFKQFWSDYLDIFLGIAMVSDRTLSVSIPSGDDDINNDTSDDELSLSSD</sequence>